<reference evidence="6 7" key="1">
    <citation type="submission" date="2023-12" db="EMBL/GenBank/DDBJ databases">
        <title>Amycolatopsis sp. V23-08.</title>
        <authorList>
            <person name="Somphong A."/>
        </authorList>
    </citation>
    <scope>NUCLEOTIDE SEQUENCE [LARGE SCALE GENOMIC DNA]</scope>
    <source>
        <strain evidence="6 7">V23-08</strain>
    </source>
</reference>
<comment type="caution">
    <text evidence="6">The sequence shown here is derived from an EMBL/GenBank/DDBJ whole genome shotgun (WGS) entry which is preliminary data.</text>
</comment>
<dbReference type="PANTHER" id="PTHR19211:SF123">
    <property type="entry name" value="ABC TRANSPORTER"/>
    <property type="match status" value="1"/>
</dbReference>
<dbReference type="InterPro" id="IPR003593">
    <property type="entry name" value="AAA+_ATPase"/>
</dbReference>
<evidence type="ECO:0000313" key="6">
    <source>
        <dbReference type="EMBL" id="MEA5361475.1"/>
    </source>
</evidence>
<dbReference type="Gene3D" id="3.40.50.300">
    <property type="entry name" value="P-loop containing nucleotide triphosphate hydrolases"/>
    <property type="match status" value="2"/>
</dbReference>
<dbReference type="PROSITE" id="PS50893">
    <property type="entry name" value="ABC_TRANSPORTER_2"/>
    <property type="match status" value="2"/>
</dbReference>
<evidence type="ECO:0000256" key="4">
    <source>
        <dbReference type="SAM" id="MobiDB-lite"/>
    </source>
</evidence>
<proteinExistence type="predicted"/>
<dbReference type="PANTHER" id="PTHR19211">
    <property type="entry name" value="ATP-BINDING TRANSPORT PROTEIN-RELATED"/>
    <property type="match status" value="1"/>
</dbReference>
<protein>
    <submittedName>
        <fullName evidence="6">ABC-F family ATP-binding cassette domain-containing protein</fullName>
    </submittedName>
</protein>
<organism evidence="6 7">
    <name type="scientific">Amycolatopsis heterodermiae</name>
    <dbReference type="NCBI Taxonomy" id="3110235"/>
    <lineage>
        <taxon>Bacteria</taxon>
        <taxon>Bacillati</taxon>
        <taxon>Actinomycetota</taxon>
        <taxon>Actinomycetes</taxon>
        <taxon>Pseudonocardiales</taxon>
        <taxon>Pseudonocardiaceae</taxon>
        <taxon>Amycolatopsis</taxon>
    </lineage>
</organism>
<dbReference type="CDD" id="cd03221">
    <property type="entry name" value="ABCF_EF-3"/>
    <property type="match status" value="2"/>
</dbReference>
<accession>A0ABU5R6K6</accession>
<gene>
    <name evidence="6" type="ORF">VA596_18160</name>
</gene>
<sequence>MSATLVAKDLAAGHGDRLLFSGLDLVVAPGDVVGLVGVNGAGKSTLLRTLAGLAKPDDGEVRLNPPTATVGHLPQEPERREGESVRAFLARRTGVSAAQADLDRATEALTAGEDGSDDRYATALDRWLDLGGADLDDRAGEVAADLGLDVDLDQLMTSLSGGQAARAGLASLLLSRYDVFLLDEPTNDLDLDGLARLERFVTGLRSATVLVSHDREFLARTVDRVVELDLAQQQVNTYGGGYEAYLEEREVARRHAREDYEEFAGTKAALEARGRMQRGWMEKGVKNARRKAPDNDKIGRKFRSEATEKQASKARQTERMIERLDVVEEPRKEWELRMEIAAAPRAGAVVATLRGAVVRRGGFTLGPVDLQVDWADKIAITGANGAGKSTLLALMLGRLAPDEGTAALGSGVVVGEVDQARRLFLDDVPLADAFARLVPELPDAEVRTLLAKFGLKAAHVLRSAATLSPGERTRAALALLQARGVNLLVLDEPTNHLDLPAIEQLEAALDRYPGTLLLVTHDRRMLDAVHVTRRFEVGDGKVREL</sequence>
<dbReference type="RefSeq" id="WP_323328618.1">
    <property type="nucleotide sequence ID" value="NZ_JAYFSI010000003.1"/>
</dbReference>
<dbReference type="Pfam" id="PF00005">
    <property type="entry name" value="ABC_tran"/>
    <property type="match status" value="2"/>
</dbReference>
<dbReference type="GO" id="GO:0005524">
    <property type="term" value="F:ATP binding"/>
    <property type="evidence" value="ECO:0007669"/>
    <property type="project" value="UniProtKB-KW"/>
</dbReference>
<evidence type="ECO:0000256" key="3">
    <source>
        <dbReference type="ARBA" id="ARBA00022840"/>
    </source>
</evidence>
<dbReference type="SMART" id="SM00382">
    <property type="entry name" value="AAA"/>
    <property type="match status" value="2"/>
</dbReference>
<name>A0ABU5R6K6_9PSEU</name>
<dbReference type="Proteomes" id="UP001304298">
    <property type="component" value="Unassembled WGS sequence"/>
</dbReference>
<dbReference type="EMBL" id="JAYFSI010000003">
    <property type="protein sequence ID" value="MEA5361475.1"/>
    <property type="molecule type" value="Genomic_DNA"/>
</dbReference>
<evidence type="ECO:0000256" key="2">
    <source>
        <dbReference type="ARBA" id="ARBA00022741"/>
    </source>
</evidence>
<evidence type="ECO:0000313" key="7">
    <source>
        <dbReference type="Proteomes" id="UP001304298"/>
    </source>
</evidence>
<dbReference type="InterPro" id="IPR017871">
    <property type="entry name" value="ABC_transporter-like_CS"/>
</dbReference>
<feature type="domain" description="ABC transporter" evidence="5">
    <location>
        <begin position="5"/>
        <end position="264"/>
    </location>
</feature>
<keyword evidence="3 6" id="KW-0067">ATP-binding</keyword>
<dbReference type="SUPFAM" id="SSF52540">
    <property type="entry name" value="P-loop containing nucleoside triphosphate hydrolases"/>
    <property type="match status" value="2"/>
</dbReference>
<keyword evidence="2" id="KW-0547">Nucleotide-binding</keyword>
<dbReference type="InterPro" id="IPR003439">
    <property type="entry name" value="ABC_transporter-like_ATP-bd"/>
</dbReference>
<dbReference type="InterPro" id="IPR050611">
    <property type="entry name" value="ABCF"/>
</dbReference>
<keyword evidence="1" id="KW-0677">Repeat</keyword>
<dbReference type="PROSITE" id="PS00211">
    <property type="entry name" value="ABC_TRANSPORTER_1"/>
    <property type="match status" value="1"/>
</dbReference>
<evidence type="ECO:0000259" key="5">
    <source>
        <dbReference type="PROSITE" id="PS50893"/>
    </source>
</evidence>
<feature type="region of interest" description="Disordered" evidence="4">
    <location>
        <begin position="57"/>
        <end position="81"/>
    </location>
</feature>
<evidence type="ECO:0000256" key="1">
    <source>
        <dbReference type="ARBA" id="ARBA00022737"/>
    </source>
</evidence>
<feature type="domain" description="ABC transporter" evidence="5">
    <location>
        <begin position="344"/>
        <end position="545"/>
    </location>
</feature>
<keyword evidence="7" id="KW-1185">Reference proteome</keyword>
<dbReference type="InterPro" id="IPR027417">
    <property type="entry name" value="P-loop_NTPase"/>
</dbReference>